<dbReference type="SUPFAM" id="SSF103515">
    <property type="entry name" value="Autotransporter"/>
    <property type="match status" value="1"/>
</dbReference>
<gene>
    <name evidence="7" type="ORF">AMRN_1275</name>
</gene>
<feature type="signal peptide" evidence="4">
    <location>
        <begin position="1"/>
        <end position="22"/>
    </location>
</feature>
<dbReference type="PROSITE" id="PS00299">
    <property type="entry name" value="UBIQUITIN_1"/>
    <property type="match status" value="1"/>
</dbReference>
<dbReference type="SMART" id="SM00869">
    <property type="entry name" value="Autotransporter"/>
    <property type="match status" value="1"/>
</dbReference>
<dbReference type="PANTHER" id="PTHR10666">
    <property type="entry name" value="UBIQUITIN"/>
    <property type="match status" value="1"/>
</dbReference>
<dbReference type="NCBIfam" id="TIGR01414">
    <property type="entry name" value="autotrans_barl"/>
    <property type="match status" value="1"/>
</dbReference>
<feature type="domain" description="Autotransporter" evidence="6">
    <location>
        <begin position="207"/>
        <end position="485"/>
    </location>
</feature>
<evidence type="ECO:0000259" key="5">
    <source>
        <dbReference type="PROSITE" id="PS50053"/>
    </source>
</evidence>
<dbReference type="InterPro" id="IPR000626">
    <property type="entry name" value="Ubiquitin-like_dom"/>
</dbReference>
<dbReference type="InterPro" id="IPR019954">
    <property type="entry name" value="Ubiquitin_CS"/>
</dbReference>
<dbReference type="CDD" id="cd01803">
    <property type="entry name" value="Ubl_ubiquitin"/>
    <property type="match status" value="1"/>
</dbReference>
<dbReference type="AlphaFoldDB" id="A0A347TK88"/>
<feature type="chain" id="PRO_5016608170" evidence="4">
    <location>
        <begin position="23"/>
        <end position="485"/>
    </location>
</feature>
<evidence type="ECO:0000256" key="1">
    <source>
        <dbReference type="ARBA" id="ARBA00008430"/>
    </source>
</evidence>
<dbReference type="InterPro" id="IPR005546">
    <property type="entry name" value="Autotransporte_beta"/>
</dbReference>
<dbReference type="InterPro" id="IPR050158">
    <property type="entry name" value="Ubiquitin_ubiquitin-like"/>
</dbReference>
<accession>A0A347TK88</accession>
<protein>
    <submittedName>
        <fullName evidence="7">Autotransporter domain-containing protein</fullName>
    </submittedName>
</protein>
<dbReference type="SUPFAM" id="SSF54236">
    <property type="entry name" value="Ubiquitin-like"/>
    <property type="match status" value="1"/>
</dbReference>
<dbReference type="SMART" id="SM00213">
    <property type="entry name" value="UBQ"/>
    <property type="match status" value="1"/>
</dbReference>
<dbReference type="Proteomes" id="UP000264693">
    <property type="component" value="Chromosome"/>
</dbReference>
<evidence type="ECO:0000313" key="7">
    <source>
        <dbReference type="EMBL" id="AXX87016.1"/>
    </source>
</evidence>
<feature type="compositionally biased region" description="Low complexity" evidence="3">
    <location>
        <begin position="118"/>
        <end position="127"/>
    </location>
</feature>
<organism evidence="7 8">
    <name type="scientific">Malaciobacter marinus</name>
    <dbReference type="NCBI Taxonomy" id="505249"/>
    <lineage>
        <taxon>Bacteria</taxon>
        <taxon>Pseudomonadati</taxon>
        <taxon>Campylobacterota</taxon>
        <taxon>Epsilonproteobacteria</taxon>
        <taxon>Campylobacterales</taxon>
        <taxon>Arcobacteraceae</taxon>
        <taxon>Malaciobacter</taxon>
    </lineage>
</organism>
<feature type="domain" description="Ubiquitin-like" evidence="5">
    <location>
        <begin position="23"/>
        <end position="98"/>
    </location>
</feature>
<evidence type="ECO:0000313" key="8">
    <source>
        <dbReference type="Proteomes" id="UP000264693"/>
    </source>
</evidence>
<dbReference type="GO" id="GO:0019867">
    <property type="term" value="C:outer membrane"/>
    <property type="evidence" value="ECO:0007669"/>
    <property type="project" value="InterPro"/>
</dbReference>
<dbReference type="FunFam" id="3.10.20.90:FF:000009">
    <property type="entry name" value="Ubiquitin-60S ribosomal protein"/>
    <property type="match status" value="1"/>
</dbReference>
<keyword evidence="4" id="KW-0732">Signal</keyword>
<dbReference type="InterPro" id="IPR036709">
    <property type="entry name" value="Autotransporte_beta_dom_sf"/>
</dbReference>
<evidence type="ECO:0000259" key="6">
    <source>
        <dbReference type="PROSITE" id="PS51208"/>
    </source>
</evidence>
<sequence length="485" mass="53600">MKNRTYLKVFAILLICSSNLMAMQIFVKTLTGKTITLDVEASDSIENIKAKIQDKEGIPPYSQRVIFAGKQLEEGRTLSDYNIQKESTLHLVLNKPKPNEDNSKTIKKSIDNADNKNSKNNKNSRNAARVLDKIKDKGNDLGGFISSLNTKTDKEVAQAVKETTPVVATALANSSNQVQQTIGSVVSGRQLGIRGISTLRGANSGDDMLSNDNAWYKAFVSKASQDDKDGYDGYDFDSYGFAIGADKEFGNNSRFGLAFVYASGDIDTNNVSQSSDLDIYNLVAYGSTPIFDKDTFLFYQLSLGIQDTKTSRKEHTTNTTATSDFNGKIASASLRLIKNMQLNDNLLFVPTIRGMYTYMKNPSYKESGANALNLKVDKFSTSSFKLGIGADFEYKLNNSFTLLSNAMINYDLKQSDNTSTSSYAGSSDLAFTTKGMDLSKFSYEVGIGFKTNISEDVDFRFEYNYEGRDSSFSNQTLSGKISWKF</sequence>
<dbReference type="InterPro" id="IPR019956">
    <property type="entry name" value="Ubiquitin_dom"/>
</dbReference>
<evidence type="ECO:0000256" key="2">
    <source>
        <dbReference type="ARBA" id="ARBA00022499"/>
    </source>
</evidence>
<dbReference type="PROSITE" id="PS51208">
    <property type="entry name" value="AUTOTRANSPORTER"/>
    <property type="match status" value="1"/>
</dbReference>
<dbReference type="InterPro" id="IPR029071">
    <property type="entry name" value="Ubiquitin-like_domsf"/>
</dbReference>
<dbReference type="Pfam" id="PF03797">
    <property type="entry name" value="Autotransporter"/>
    <property type="match status" value="1"/>
</dbReference>
<evidence type="ECO:0000256" key="4">
    <source>
        <dbReference type="SAM" id="SignalP"/>
    </source>
</evidence>
<evidence type="ECO:0000256" key="3">
    <source>
        <dbReference type="SAM" id="MobiDB-lite"/>
    </source>
</evidence>
<dbReference type="Gene3D" id="3.10.20.90">
    <property type="entry name" value="Phosphatidylinositol 3-kinase Catalytic Subunit, Chain A, domain 1"/>
    <property type="match status" value="1"/>
</dbReference>
<dbReference type="InterPro" id="IPR006315">
    <property type="entry name" value="OM_autotransptr_brl_dom"/>
</dbReference>
<dbReference type="Pfam" id="PF00240">
    <property type="entry name" value="ubiquitin"/>
    <property type="match status" value="1"/>
</dbReference>
<feature type="region of interest" description="Disordered" evidence="3">
    <location>
        <begin position="92"/>
        <end position="127"/>
    </location>
</feature>
<dbReference type="PRINTS" id="PR00348">
    <property type="entry name" value="UBIQUITIN"/>
</dbReference>
<reference evidence="7 8" key="1">
    <citation type="submission" date="2018-08" db="EMBL/GenBank/DDBJ databases">
        <title>Complete genome of the Arcobacter marinus type strain JCM 15502.</title>
        <authorList>
            <person name="Miller W.G."/>
            <person name="Yee E."/>
            <person name="Huynh S."/>
            <person name="Parker C.T."/>
        </authorList>
    </citation>
    <scope>NUCLEOTIDE SEQUENCE [LARGE SCALE GENOMIC DNA]</scope>
    <source>
        <strain evidence="7 8">JCM 15502</strain>
    </source>
</reference>
<name>A0A347TK88_9BACT</name>
<feature type="compositionally biased region" description="Basic and acidic residues" evidence="3">
    <location>
        <begin position="97"/>
        <end position="117"/>
    </location>
</feature>
<dbReference type="Gene3D" id="2.40.128.130">
    <property type="entry name" value="Autotransporter beta-domain"/>
    <property type="match status" value="1"/>
</dbReference>
<keyword evidence="2" id="KW-1017">Isopeptide bond</keyword>
<dbReference type="RefSeq" id="WP_118897384.1">
    <property type="nucleotide sequence ID" value="NZ_CP032101.1"/>
</dbReference>
<dbReference type="KEGG" id="amar:AMRN_1275"/>
<proteinExistence type="inferred from homology"/>
<comment type="similarity">
    <text evidence="1">Belongs to the ubiquitin family.</text>
</comment>
<dbReference type="EMBL" id="CP032101">
    <property type="protein sequence ID" value="AXX87016.1"/>
    <property type="molecule type" value="Genomic_DNA"/>
</dbReference>
<dbReference type="PROSITE" id="PS50053">
    <property type="entry name" value="UBIQUITIN_2"/>
    <property type="match status" value="1"/>
</dbReference>